<name>A0A833SNT8_PHYIN</name>
<dbReference type="EMBL" id="WSZM01000372">
    <property type="protein sequence ID" value="KAF4034318.1"/>
    <property type="molecule type" value="Genomic_DNA"/>
</dbReference>
<keyword evidence="1" id="KW-1133">Transmembrane helix</keyword>
<reference evidence="2" key="1">
    <citation type="submission" date="2020-04" db="EMBL/GenBank/DDBJ databases">
        <title>Hybrid Assembly of Korean Phytophthora infestans isolates.</title>
        <authorList>
            <person name="Prokchorchik M."/>
            <person name="Lee Y."/>
            <person name="Seo J."/>
            <person name="Cho J.-H."/>
            <person name="Park Y.-E."/>
            <person name="Jang D.-C."/>
            <person name="Im J.-S."/>
            <person name="Choi J.-G."/>
            <person name="Park H.-J."/>
            <person name="Lee G.-B."/>
            <person name="Lee Y.-G."/>
            <person name="Hong S.-Y."/>
            <person name="Cho K."/>
            <person name="Sohn K.H."/>
        </authorList>
    </citation>
    <scope>NUCLEOTIDE SEQUENCE</scope>
    <source>
        <strain evidence="2">KR_1_A1</strain>
    </source>
</reference>
<dbReference type="AlphaFoldDB" id="A0A833SNT8"/>
<keyword evidence="3" id="KW-1185">Reference proteome</keyword>
<proteinExistence type="predicted"/>
<evidence type="ECO:0000313" key="2">
    <source>
        <dbReference type="EMBL" id="KAF4034318.1"/>
    </source>
</evidence>
<dbReference type="Proteomes" id="UP000602510">
    <property type="component" value="Unassembled WGS sequence"/>
</dbReference>
<keyword evidence="1" id="KW-0472">Membrane</keyword>
<organism evidence="2 3">
    <name type="scientific">Phytophthora infestans</name>
    <name type="common">Potato late blight agent</name>
    <name type="synonym">Botrytis infestans</name>
    <dbReference type="NCBI Taxonomy" id="4787"/>
    <lineage>
        <taxon>Eukaryota</taxon>
        <taxon>Sar</taxon>
        <taxon>Stramenopiles</taxon>
        <taxon>Oomycota</taxon>
        <taxon>Peronosporomycetes</taxon>
        <taxon>Peronosporales</taxon>
        <taxon>Peronosporaceae</taxon>
        <taxon>Phytophthora</taxon>
    </lineage>
</organism>
<feature type="transmembrane region" description="Helical" evidence="1">
    <location>
        <begin position="27"/>
        <end position="51"/>
    </location>
</feature>
<comment type="caution">
    <text evidence="2">The sequence shown here is derived from an EMBL/GenBank/DDBJ whole genome shotgun (WGS) entry which is preliminary data.</text>
</comment>
<protein>
    <submittedName>
        <fullName evidence="2">Uncharacterized protein</fullName>
    </submittedName>
</protein>
<sequence>MVEELLLFALYGNTTFCSCVFVVDYARVAASCITVIMALPLPTTMAVVLTLKVHEPFGNSKTGYGTPHTMELVLSDGYLGFRARVRRRVDKLKEIEWQEAGPILLKPTISASQAKQAAFKLELFIYVSKVAAFTTIRQATEGRIAAAASLIDEHLSALPAAEQLGEASQAYWAVTHARQPEQTALVMLTNSTFTQLQRIDTLQREADSATQAISNSREFITIQFRISGVVVPLEVNASDMREGFDLPDYDLRPPYD</sequence>
<evidence type="ECO:0000313" key="3">
    <source>
        <dbReference type="Proteomes" id="UP000602510"/>
    </source>
</evidence>
<accession>A0A833SNT8</accession>
<gene>
    <name evidence="2" type="ORF">GN244_ATG13706</name>
</gene>
<evidence type="ECO:0000256" key="1">
    <source>
        <dbReference type="SAM" id="Phobius"/>
    </source>
</evidence>
<keyword evidence="1" id="KW-0812">Transmembrane</keyword>